<organism evidence="2 3">
    <name type="scientific">Solobacterium moorei</name>
    <dbReference type="NCBI Taxonomy" id="102148"/>
    <lineage>
        <taxon>Bacteria</taxon>
        <taxon>Bacillati</taxon>
        <taxon>Bacillota</taxon>
        <taxon>Erysipelotrichia</taxon>
        <taxon>Erysipelotrichales</taxon>
        <taxon>Erysipelotrichaceae</taxon>
        <taxon>Solobacterium</taxon>
    </lineage>
</organism>
<evidence type="ECO:0000313" key="3">
    <source>
        <dbReference type="Proteomes" id="UP000284731"/>
    </source>
</evidence>
<feature type="domain" description="Calcineurin-like phosphoesterase" evidence="1">
    <location>
        <begin position="1"/>
        <end position="168"/>
    </location>
</feature>
<dbReference type="SUPFAM" id="SSF56300">
    <property type="entry name" value="Metallo-dependent phosphatases"/>
    <property type="match status" value="1"/>
</dbReference>
<dbReference type="EMBL" id="QRWX01000001">
    <property type="protein sequence ID" value="RGT58024.1"/>
    <property type="molecule type" value="Genomic_DNA"/>
</dbReference>
<dbReference type="Gene3D" id="3.60.21.10">
    <property type="match status" value="1"/>
</dbReference>
<dbReference type="GO" id="GO:0016787">
    <property type="term" value="F:hydrolase activity"/>
    <property type="evidence" value="ECO:0007669"/>
    <property type="project" value="InterPro"/>
</dbReference>
<dbReference type="InterPro" id="IPR004843">
    <property type="entry name" value="Calcineurin-like_PHP"/>
</dbReference>
<evidence type="ECO:0000313" key="2">
    <source>
        <dbReference type="EMBL" id="RGT58024.1"/>
    </source>
</evidence>
<protein>
    <submittedName>
        <fullName evidence="2">Metallophosphoesterase</fullName>
    </submittedName>
</protein>
<accession>A0A412PIP3</accession>
<reference evidence="2 3" key="1">
    <citation type="submission" date="2018-08" db="EMBL/GenBank/DDBJ databases">
        <title>A genome reference for cultivated species of the human gut microbiota.</title>
        <authorList>
            <person name="Zou Y."/>
            <person name="Xue W."/>
            <person name="Luo G."/>
        </authorList>
    </citation>
    <scope>NUCLEOTIDE SEQUENCE [LARGE SCALE GENOMIC DNA]</scope>
    <source>
        <strain evidence="2 3">AF18-46</strain>
    </source>
</reference>
<dbReference type="RefSeq" id="WP_118764427.1">
    <property type="nucleotide sequence ID" value="NZ_CABJCF010000001.1"/>
</dbReference>
<dbReference type="Proteomes" id="UP000284731">
    <property type="component" value="Unassembled WGS sequence"/>
</dbReference>
<dbReference type="AlphaFoldDB" id="A0A412PIP3"/>
<dbReference type="Pfam" id="PF00149">
    <property type="entry name" value="Metallophos"/>
    <property type="match status" value="1"/>
</dbReference>
<name>A0A412PIP3_9FIRM</name>
<sequence>MKILVISDQIDPYLYDYYTPNKLKDIDLIISCGDLPARYLEFLVTVASKPLFYVHGNHDTAYLQHAPEGCVDIDGRVYEYKGLRIAGLGGCMKYNDSPFMYTEAQMQKRINKLKPSLWISKGVDILVTHAPAEGYGDLDDLPHTGYACFNELLDKYKPAYMVHGHVHQEYGQFQRELIHESGTKIINGYQKTIIEVEPSEHTEKSFLYPYFVTKF</sequence>
<gene>
    <name evidence="2" type="ORF">DWX20_02975</name>
</gene>
<dbReference type="InterPro" id="IPR051693">
    <property type="entry name" value="UPF0046_metallophosphoest"/>
</dbReference>
<dbReference type="PANTHER" id="PTHR12905">
    <property type="entry name" value="METALLOPHOSPHOESTERASE"/>
    <property type="match status" value="1"/>
</dbReference>
<evidence type="ECO:0000259" key="1">
    <source>
        <dbReference type="Pfam" id="PF00149"/>
    </source>
</evidence>
<proteinExistence type="predicted"/>
<dbReference type="PANTHER" id="PTHR12905:SF0">
    <property type="entry name" value="CALCINEURIN-LIKE PHOSPHOESTERASE DOMAIN-CONTAINING PROTEIN"/>
    <property type="match status" value="1"/>
</dbReference>
<comment type="caution">
    <text evidence="2">The sequence shown here is derived from an EMBL/GenBank/DDBJ whole genome shotgun (WGS) entry which is preliminary data.</text>
</comment>
<dbReference type="InterPro" id="IPR029052">
    <property type="entry name" value="Metallo-depent_PP-like"/>
</dbReference>